<organism evidence="2 3">
    <name type="scientific">Salinibacillus xinjiangensis</name>
    <dbReference type="NCBI Taxonomy" id="1229268"/>
    <lineage>
        <taxon>Bacteria</taxon>
        <taxon>Bacillati</taxon>
        <taxon>Bacillota</taxon>
        <taxon>Bacilli</taxon>
        <taxon>Bacillales</taxon>
        <taxon>Bacillaceae</taxon>
        <taxon>Salinibacillus</taxon>
    </lineage>
</organism>
<keyword evidence="3" id="KW-1185">Reference proteome</keyword>
<feature type="transmembrane region" description="Helical" evidence="1">
    <location>
        <begin position="50"/>
        <end position="67"/>
    </location>
</feature>
<evidence type="ECO:0000313" key="2">
    <source>
        <dbReference type="EMBL" id="MRG85299.1"/>
    </source>
</evidence>
<sequence length="153" mass="17903">MSDDMEINYRFYGFLTGSIVFLFGELICEMRLHINEQFPYAEYYPEMLENYLSIFLFYSLAIVILQWHGGKLAEHLSGAFYSIQTKLAALSIFFSFTILLPGWICIKLIYYVTLGIFDVFIGLNTVLFCCLILIFVRRGLWESRDDHSIKIMV</sequence>
<feature type="transmembrane region" description="Helical" evidence="1">
    <location>
        <begin position="12"/>
        <end position="34"/>
    </location>
</feature>
<reference evidence="2 3" key="1">
    <citation type="submission" date="2019-11" db="EMBL/GenBank/DDBJ databases">
        <authorList>
            <person name="Li J."/>
        </authorList>
    </citation>
    <scope>NUCLEOTIDE SEQUENCE [LARGE SCALE GENOMIC DNA]</scope>
    <source>
        <strain evidence="2 3">J4</strain>
    </source>
</reference>
<evidence type="ECO:0000256" key="1">
    <source>
        <dbReference type="SAM" id="Phobius"/>
    </source>
</evidence>
<keyword evidence="1" id="KW-1133">Transmembrane helix</keyword>
<proteinExistence type="predicted"/>
<name>A0A6G1X306_9BACI</name>
<dbReference type="Proteomes" id="UP000480185">
    <property type="component" value="Unassembled WGS sequence"/>
</dbReference>
<dbReference type="RefSeq" id="WP_153727261.1">
    <property type="nucleotide sequence ID" value="NZ_WJNH01000002.1"/>
</dbReference>
<evidence type="ECO:0000313" key="3">
    <source>
        <dbReference type="Proteomes" id="UP000480185"/>
    </source>
</evidence>
<accession>A0A6G1X306</accession>
<comment type="caution">
    <text evidence="2">The sequence shown here is derived from an EMBL/GenBank/DDBJ whole genome shotgun (WGS) entry which is preliminary data.</text>
</comment>
<feature type="transmembrane region" description="Helical" evidence="1">
    <location>
        <begin position="116"/>
        <end position="136"/>
    </location>
</feature>
<feature type="transmembrane region" description="Helical" evidence="1">
    <location>
        <begin position="87"/>
        <end position="110"/>
    </location>
</feature>
<dbReference type="AlphaFoldDB" id="A0A6G1X306"/>
<keyword evidence="1" id="KW-0472">Membrane</keyword>
<protein>
    <submittedName>
        <fullName evidence="2">Uncharacterized protein</fullName>
    </submittedName>
</protein>
<gene>
    <name evidence="2" type="ORF">GH754_03040</name>
</gene>
<dbReference type="EMBL" id="WJNH01000002">
    <property type="protein sequence ID" value="MRG85299.1"/>
    <property type="molecule type" value="Genomic_DNA"/>
</dbReference>
<keyword evidence="1" id="KW-0812">Transmembrane</keyword>